<feature type="region of interest" description="Disordered" evidence="1">
    <location>
        <begin position="1"/>
        <end position="47"/>
    </location>
</feature>
<dbReference type="EMBL" id="GBRH01261349">
    <property type="protein sequence ID" value="JAD36546.1"/>
    <property type="molecule type" value="Transcribed_RNA"/>
</dbReference>
<accession>A0A0A8ZCK7</accession>
<sequence length="47" mass="4809">MKMSLSRPSRLAQSAHASSSGWLGSPTGTSASKKKAQARDAAMACTV</sequence>
<proteinExistence type="predicted"/>
<name>A0A0A8ZCK7_ARUDO</name>
<evidence type="ECO:0000256" key="1">
    <source>
        <dbReference type="SAM" id="MobiDB-lite"/>
    </source>
</evidence>
<dbReference type="AlphaFoldDB" id="A0A0A8ZCK7"/>
<protein>
    <submittedName>
        <fullName evidence="2">Uncharacterized protein</fullName>
    </submittedName>
</protein>
<organism evidence="2">
    <name type="scientific">Arundo donax</name>
    <name type="common">Giant reed</name>
    <name type="synonym">Donax arundinaceus</name>
    <dbReference type="NCBI Taxonomy" id="35708"/>
    <lineage>
        <taxon>Eukaryota</taxon>
        <taxon>Viridiplantae</taxon>
        <taxon>Streptophyta</taxon>
        <taxon>Embryophyta</taxon>
        <taxon>Tracheophyta</taxon>
        <taxon>Spermatophyta</taxon>
        <taxon>Magnoliopsida</taxon>
        <taxon>Liliopsida</taxon>
        <taxon>Poales</taxon>
        <taxon>Poaceae</taxon>
        <taxon>PACMAD clade</taxon>
        <taxon>Arundinoideae</taxon>
        <taxon>Arundineae</taxon>
        <taxon>Arundo</taxon>
    </lineage>
</organism>
<reference evidence="2" key="2">
    <citation type="journal article" date="2015" name="Data Brief">
        <title>Shoot transcriptome of the giant reed, Arundo donax.</title>
        <authorList>
            <person name="Barrero R.A."/>
            <person name="Guerrero F.D."/>
            <person name="Moolhuijzen P."/>
            <person name="Goolsby J.A."/>
            <person name="Tidwell J."/>
            <person name="Bellgard S.E."/>
            <person name="Bellgard M.I."/>
        </authorList>
    </citation>
    <scope>NUCLEOTIDE SEQUENCE</scope>
    <source>
        <tissue evidence="2">Shoot tissue taken approximately 20 cm above the soil surface</tissue>
    </source>
</reference>
<evidence type="ECO:0000313" key="2">
    <source>
        <dbReference type="EMBL" id="JAD36546.1"/>
    </source>
</evidence>
<reference evidence="2" key="1">
    <citation type="submission" date="2014-09" db="EMBL/GenBank/DDBJ databases">
        <authorList>
            <person name="Magalhaes I.L.F."/>
            <person name="Oliveira U."/>
            <person name="Santos F.R."/>
            <person name="Vidigal T.H.D.A."/>
            <person name="Brescovit A.D."/>
            <person name="Santos A.J."/>
        </authorList>
    </citation>
    <scope>NUCLEOTIDE SEQUENCE</scope>
    <source>
        <tissue evidence="2">Shoot tissue taken approximately 20 cm above the soil surface</tissue>
    </source>
</reference>
<feature type="compositionally biased region" description="Polar residues" evidence="1">
    <location>
        <begin position="11"/>
        <end position="31"/>
    </location>
</feature>